<feature type="transmembrane region" description="Helical" evidence="1">
    <location>
        <begin position="40"/>
        <end position="59"/>
    </location>
</feature>
<keyword evidence="1" id="KW-0472">Membrane</keyword>
<accession>A0A974S7X1</accession>
<keyword evidence="1" id="KW-0812">Transmembrane</keyword>
<dbReference type="Pfam" id="PF13347">
    <property type="entry name" value="MFS_2"/>
    <property type="match status" value="1"/>
</dbReference>
<keyword evidence="1" id="KW-1133">Transmembrane helix</keyword>
<dbReference type="AlphaFoldDB" id="A0A974S7X1"/>
<name>A0A974S7X1_9CAUL</name>
<dbReference type="SUPFAM" id="SSF103473">
    <property type="entry name" value="MFS general substrate transporter"/>
    <property type="match status" value="1"/>
</dbReference>
<organism evidence="2">
    <name type="scientific">Phenylobacterium glaciei</name>
    <dbReference type="NCBI Taxonomy" id="2803784"/>
    <lineage>
        <taxon>Bacteria</taxon>
        <taxon>Pseudomonadati</taxon>
        <taxon>Pseudomonadota</taxon>
        <taxon>Alphaproteobacteria</taxon>
        <taxon>Caulobacterales</taxon>
        <taxon>Caulobacteraceae</taxon>
        <taxon>Phenylobacterium</taxon>
    </lineage>
</organism>
<evidence type="ECO:0000313" key="2">
    <source>
        <dbReference type="EMBL" id="QQZ50420.1"/>
    </source>
</evidence>
<dbReference type="InterPro" id="IPR036259">
    <property type="entry name" value="MFS_trans_sf"/>
</dbReference>
<dbReference type="EMBL" id="CP068570">
    <property type="protein sequence ID" value="QQZ50420.1"/>
    <property type="molecule type" value="Genomic_DNA"/>
</dbReference>
<evidence type="ECO:0000256" key="1">
    <source>
        <dbReference type="SAM" id="Phobius"/>
    </source>
</evidence>
<proteinExistence type="predicted"/>
<gene>
    <name evidence="2" type="ORF">JKL49_01845</name>
</gene>
<reference evidence="2" key="1">
    <citation type="submission" date="2021-01" db="EMBL/GenBank/DDBJ databases">
        <title>Genome sequence of Phenylobacterium sp. 20VBR1 isolated from a valley glaceir, Ny-Alesund, Svalbard.</title>
        <authorList>
            <person name="Thomas F.A."/>
            <person name="Krishnan K.P."/>
            <person name="Sinha R.K."/>
        </authorList>
    </citation>
    <scope>NUCLEOTIDE SEQUENCE</scope>
    <source>
        <strain evidence="2">20VBR1</strain>
    </source>
</reference>
<sequence>MNPGASGSSRLSLPTILGFSLSNLPLGALAVAVSVYLPPYFASHLGVSLAVVGSTWMIVRLLDIGVDPVLGLVMDRTRTRIGRYRFWMIVGARS</sequence>
<protein>
    <submittedName>
        <fullName evidence="2">MFS transporter</fullName>
    </submittedName>
</protein>